<feature type="compositionally biased region" description="Basic and acidic residues" evidence="1">
    <location>
        <begin position="54"/>
        <end position="65"/>
    </location>
</feature>
<name>A0ABR3BY86_9PEZI</name>
<evidence type="ECO:0000256" key="1">
    <source>
        <dbReference type="SAM" id="MobiDB-lite"/>
    </source>
</evidence>
<feature type="compositionally biased region" description="Acidic residues" evidence="1">
    <location>
        <begin position="175"/>
        <end position="184"/>
    </location>
</feature>
<dbReference type="RefSeq" id="XP_066628011.1">
    <property type="nucleotide sequence ID" value="XM_066781728.1"/>
</dbReference>
<feature type="compositionally biased region" description="Basic and acidic residues" evidence="1">
    <location>
        <begin position="1"/>
        <end position="12"/>
    </location>
</feature>
<dbReference type="EMBL" id="JAJVCZ030000012">
    <property type="protein sequence ID" value="KAL0253367.1"/>
    <property type="molecule type" value="Genomic_DNA"/>
</dbReference>
<evidence type="ECO:0000313" key="3">
    <source>
        <dbReference type="Proteomes" id="UP001430584"/>
    </source>
</evidence>
<feature type="region of interest" description="Disordered" evidence="1">
    <location>
        <begin position="162"/>
        <end position="287"/>
    </location>
</feature>
<dbReference type="GeneID" id="92014429"/>
<feature type="compositionally biased region" description="Polar residues" evidence="1">
    <location>
        <begin position="253"/>
        <end position="269"/>
    </location>
</feature>
<evidence type="ECO:0000313" key="2">
    <source>
        <dbReference type="EMBL" id="KAL0253367.1"/>
    </source>
</evidence>
<sequence>MFWDCLSRKEPNNPDTTQGASNLSGSGTTTISYFLSIHPKNETHDKGSCSYSEETNRAPHQKEDAGDVQSGQGNVDDTDKADDDVEGSRKWGEDGVDAEVDDAEVENPEDVEDDDIVRDWGVEENVEDFGELEENDAYQLAHVERGEETGNVQTVAKRVEEIHISGEHEERDVEKDEEETEDTEENIRDVKGDVEISVDEEVEEFAEGDEKEFAKVSSAENPTEKRERPGVRVHDFGRTETRIADDMADEVGQSHQTEDVSTQNQSAESSVDGDPHAESVHDTTAGTEKNILQLIPISEDVRRILSQMATSTHYRPRRTAMGTKNFTNYVLSPRGIQIDTDEPKPASAFEHFNTAEPTPGSDLCEHYRHRNGLRSSTVWINPTAAVIQAIHNNYSEMHQSVPNALCEPEWVDDAVKYLLKSEPRSRLQHKPCNPPQWLPVRMREESFRPQDGGVWEMPPIVHGDMPVDPTFNFNVQPDCSYWIWAGGFRPEINGKLDSLASVRYRRSLCPYLTIEVKKDAKNSGKGRQQIATAASTALYNRWKLKERYLRETGSSFSKARLSDVRHYGLLLAGVRYEVWSLRPHSHMNYSTNSWTGCSMRRIHSGDLDTTTGIKEYVHWINEIHCWGNTRHSSDCVRDIESRLLPEGKALATTLAQLALVKMGDL</sequence>
<protein>
    <submittedName>
        <fullName evidence="2">Uncharacterized protein</fullName>
    </submittedName>
</protein>
<organism evidence="2 3">
    <name type="scientific">Diplodia seriata</name>
    <dbReference type="NCBI Taxonomy" id="420778"/>
    <lineage>
        <taxon>Eukaryota</taxon>
        <taxon>Fungi</taxon>
        <taxon>Dikarya</taxon>
        <taxon>Ascomycota</taxon>
        <taxon>Pezizomycotina</taxon>
        <taxon>Dothideomycetes</taxon>
        <taxon>Dothideomycetes incertae sedis</taxon>
        <taxon>Botryosphaeriales</taxon>
        <taxon>Botryosphaeriaceae</taxon>
        <taxon>Diplodia</taxon>
    </lineage>
</organism>
<feature type="compositionally biased region" description="Basic and acidic residues" evidence="1">
    <location>
        <begin position="162"/>
        <end position="174"/>
    </location>
</feature>
<feature type="compositionally biased region" description="Basic and acidic residues" evidence="1">
    <location>
        <begin position="185"/>
        <end position="194"/>
    </location>
</feature>
<accession>A0ABR3BY86</accession>
<proteinExistence type="predicted"/>
<gene>
    <name evidence="2" type="ORF">SLS55_010344</name>
</gene>
<dbReference type="Proteomes" id="UP001430584">
    <property type="component" value="Unassembled WGS sequence"/>
</dbReference>
<reference evidence="2 3" key="1">
    <citation type="submission" date="2024-02" db="EMBL/GenBank/DDBJ databases">
        <title>De novo assembly and annotation of 12 fungi associated with fruit tree decline syndrome in Ontario, Canada.</title>
        <authorList>
            <person name="Sulman M."/>
            <person name="Ellouze W."/>
            <person name="Ilyukhin E."/>
        </authorList>
    </citation>
    <scope>NUCLEOTIDE SEQUENCE [LARGE SCALE GENOMIC DNA]</scope>
    <source>
        <strain evidence="2 3">FDS-637</strain>
    </source>
</reference>
<feature type="compositionally biased region" description="Polar residues" evidence="1">
    <location>
        <begin position="13"/>
        <end position="33"/>
    </location>
</feature>
<feature type="region of interest" description="Disordered" evidence="1">
    <location>
        <begin position="1"/>
        <end position="114"/>
    </location>
</feature>
<feature type="compositionally biased region" description="Acidic residues" evidence="1">
    <location>
        <begin position="94"/>
        <end position="114"/>
    </location>
</feature>
<feature type="compositionally biased region" description="Acidic residues" evidence="1">
    <location>
        <begin position="196"/>
        <end position="210"/>
    </location>
</feature>
<comment type="caution">
    <text evidence="2">The sequence shown here is derived from an EMBL/GenBank/DDBJ whole genome shotgun (WGS) entry which is preliminary data.</text>
</comment>
<feature type="compositionally biased region" description="Basic and acidic residues" evidence="1">
    <location>
        <begin position="222"/>
        <end position="245"/>
    </location>
</feature>
<keyword evidence="3" id="KW-1185">Reference proteome</keyword>